<dbReference type="InParanoid" id="A0A067R6U7"/>
<gene>
    <name evidence="1" type="ORF">L798_09933</name>
</gene>
<sequence length="78" mass="9052">MFTSRFCRTDSGRLITALHLATASLKEQQILARKTALHQTILLWLPLVQVMVEHRYNLSLRTLSFVSWTATEDTEDNY</sequence>
<accession>A0A067R6U7</accession>
<keyword evidence="2" id="KW-1185">Reference proteome</keyword>
<reference evidence="1 2" key="1">
    <citation type="journal article" date="2014" name="Nat. Commun.">
        <title>Molecular traces of alternative social organization in a termite genome.</title>
        <authorList>
            <person name="Terrapon N."/>
            <person name="Li C."/>
            <person name="Robertson H.M."/>
            <person name="Ji L."/>
            <person name="Meng X."/>
            <person name="Booth W."/>
            <person name="Chen Z."/>
            <person name="Childers C.P."/>
            <person name="Glastad K.M."/>
            <person name="Gokhale K."/>
            <person name="Gowin J."/>
            <person name="Gronenberg W."/>
            <person name="Hermansen R.A."/>
            <person name="Hu H."/>
            <person name="Hunt B.G."/>
            <person name="Huylmans A.K."/>
            <person name="Khalil S.M."/>
            <person name="Mitchell R.D."/>
            <person name="Munoz-Torres M.C."/>
            <person name="Mustard J.A."/>
            <person name="Pan H."/>
            <person name="Reese J.T."/>
            <person name="Scharf M.E."/>
            <person name="Sun F."/>
            <person name="Vogel H."/>
            <person name="Xiao J."/>
            <person name="Yang W."/>
            <person name="Yang Z."/>
            <person name="Yang Z."/>
            <person name="Zhou J."/>
            <person name="Zhu J."/>
            <person name="Brent C.S."/>
            <person name="Elsik C.G."/>
            <person name="Goodisman M.A."/>
            <person name="Liberles D.A."/>
            <person name="Roe R.M."/>
            <person name="Vargo E.L."/>
            <person name="Vilcinskas A."/>
            <person name="Wang J."/>
            <person name="Bornberg-Bauer E."/>
            <person name="Korb J."/>
            <person name="Zhang G."/>
            <person name="Liebig J."/>
        </authorList>
    </citation>
    <scope>NUCLEOTIDE SEQUENCE [LARGE SCALE GENOMIC DNA]</scope>
    <source>
        <tissue evidence="1">Whole organism</tissue>
    </source>
</reference>
<proteinExistence type="predicted"/>
<evidence type="ECO:0000313" key="1">
    <source>
        <dbReference type="EMBL" id="KDR15153.1"/>
    </source>
</evidence>
<dbReference type="AlphaFoldDB" id="A0A067R6U7"/>
<evidence type="ECO:0000313" key="2">
    <source>
        <dbReference type="Proteomes" id="UP000027135"/>
    </source>
</evidence>
<dbReference type="Proteomes" id="UP000027135">
    <property type="component" value="Unassembled WGS sequence"/>
</dbReference>
<protein>
    <submittedName>
        <fullName evidence="1">Uncharacterized protein</fullName>
    </submittedName>
</protein>
<dbReference type="EMBL" id="KK852843">
    <property type="protein sequence ID" value="KDR15153.1"/>
    <property type="molecule type" value="Genomic_DNA"/>
</dbReference>
<name>A0A067R6U7_ZOONE</name>
<organism evidence="1 2">
    <name type="scientific">Zootermopsis nevadensis</name>
    <name type="common">Dampwood termite</name>
    <dbReference type="NCBI Taxonomy" id="136037"/>
    <lineage>
        <taxon>Eukaryota</taxon>
        <taxon>Metazoa</taxon>
        <taxon>Ecdysozoa</taxon>
        <taxon>Arthropoda</taxon>
        <taxon>Hexapoda</taxon>
        <taxon>Insecta</taxon>
        <taxon>Pterygota</taxon>
        <taxon>Neoptera</taxon>
        <taxon>Polyneoptera</taxon>
        <taxon>Dictyoptera</taxon>
        <taxon>Blattodea</taxon>
        <taxon>Blattoidea</taxon>
        <taxon>Termitoidae</taxon>
        <taxon>Termopsidae</taxon>
        <taxon>Zootermopsis</taxon>
    </lineage>
</organism>